<comment type="caution">
    <text evidence="1">The sequence shown here is derived from an EMBL/GenBank/DDBJ whole genome shotgun (WGS) entry which is preliminary data.</text>
</comment>
<dbReference type="EMBL" id="CAJVCH010547946">
    <property type="protein sequence ID" value="CAG7828550.1"/>
    <property type="molecule type" value="Genomic_DNA"/>
</dbReference>
<protein>
    <submittedName>
        <fullName evidence="1">Uncharacterized protein</fullName>
    </submittedName>
</protein>
<evidence type="ECO:0000313" key="2">
    <source>
        <dbReference type="Proteomes" id="UP000708208"/>
    </source>
</evidence>
<feature type="non-terminal residue" evidence="1">
    <location>
        <position position="42"/>
    </location>
</feature>
<organism evidence="1 2">
    <name type="scientific">Allacma fusca</name>
    <dbReference type="NCBI Taxonomy" id="39272"/>
    <lineage>
        <taxon>Eukaryota</taxon>
        <taxon>Metazoa</taxon>
        <taxon>Ecdysozoa</taxon>
        <taxon>Arthropoda</taxon>
        <taxon>Hexapoda</taxon>
        <taxon>Collembola</taxon>
        <taxon>Symphypleona</taxon>
        <taxon>Sminthuridae</taxon>
        <taxon>Allacma</taxon>
    </lineage>
</organism>
<gene>
    <name evidence="1" type="ORF">AFUS01_LOCUS38471</name>
</gene>
<evidence type="ECO:0000313" key="1">
    <source>
        <dbReference type="EMBL" id="CAG7828550.1"/>
    </source>
</evidence>
<proteinExistence type="predicted"/>
<accession>A0A8J2LB03</accession>
<sequence>MTPHNTTPLGRALRPDSLSFRGFLEQLSPMNVTKTGPVLPHE</sequence>
<keyword evidence="2" id="KW-1185">Reference proteome</keyword>
<reference evidence="1" key="1">
    <citation type="submission" date="2021-06" db="EMBL/GenBank/DDBJ databases">
        <authorList>
            <person name="Hodson N. C."/>
            <person name="Mongue J. A."/>
            <person name="Jaron S. K."/>
        </authorList>
    </citation>
    <scope>NUCLEOTIDE SEQUENCE</scope>
</reference>
<dbReference type="AlphaFoldDB" id="A0A8J2LB03"/>
<name>A0A8J2LB03_9HEXA</name>
<dbReference type="Proteomes" id="UP000708208">
    <property type="component" value="Unassembled WGS sequence"/>
</dbReference>